<proteinExistence type="predicted"/>
<accession>A0A078M4L9</accession>
<organism evidence="1 2">
    <name type="scientific">Jeotgalicoccus saudimassiliensis</name>
    <dbReference type="NCBI Taxonomy" id="1461582"/>
    <lineage>
        <taxon>Bacteria</taxon>
        <taxon>Bacillati</taxon>
        <taxon>Bacillota</taxon>
        <taxon>Bacilli</taxon>
        <taxon>Bacillales</taxon>
        <taxon>Staphylococcaceae</taxon>
        <taxon>Jeotgalicoccus</taxon>
    </lineage>
</organism>
<gene>
    <name evidence="1" type="ORF">BN1048_01308</name>
</gene>
<dbReference type="Proteomes" id="UP000044136">
    <property type="component" value="Unassembled WGS sequence"/>
</dbReference>
<dbReference type="STRING" id="1461582.BN1048_01308"/>
<sequence length="106" mass="12530">MAERGQTNIFDDVIKNDESFVIVVQEVLDNNGELQKRILREYPSLDQTAMKNLFVHLKDTYTEERHSENGTYFDITVYTNEDYAAENIYAHTKRYKNKKEWTATSK</sequence>
<name>A0A078M4L9_9STAP</name>
<evidence type="ECO:0000313" key="2">
    <source>
        <dbReference type="Proteomes" id="UP000044136"/>
    </source>
</evidence>
<protein>
    <submittedName>
        <fullName evidence="1">Uncharacterized protein</fullName>
    </submittedName>
</protein>
<dbReference type="RefSeq" id="WP_035809587.1">
    <property type="nucleotide sequence ID" value="NZ_CCSE01000001.1"/>
</dbReference>
<dbReference type="EMBL" id="CCSE01000001">
    <property type="protein sequence ID" value="CEA01250.1"/>
    <property type="molecule type" value="Genomic_DNA"/>
</dbReference>
<evidence type="ECO:0000313" key="1">
    <source>
        <dbReference type="EMBL" id="CEA01250.1"/>
    </source>
</evidence>
<reference evidence="1 2" key="1">
    <citation type="submission" date="2014-07" db="EMBL/GenBank/DDBJ databases">
        <authorList>
            <person name="Urmite Genomes Urmite Genomes"/>
        </authorList>
    </citation>
    <scope>NUCLEOTIDE SEQUENCE [LARGE SCALE GENOMIC DNA]</scope>
    <source>
        <strain evidence="1 2">13MG44_air</strain>
    </source>
</reference>
<dbReference type="HOGENOM" id="CLU_2248472_0_0_9"/>
<dbReference type="AlphaFoldDB" id="A0A078M4L9"/>
<dbReference type="OrthoDB" id="2418345at2"/>
<dbReference type="eggNOG" id="ENOG5032XCW">
    <property type="taxonomic scope" value="Bacteria"/>
</dbReference>
<keyword evidence="2" id="KW-1185">Reference proteome</keyword>